<evidence type="ECO:0000313" key="7">
    <source>
        <dbReference type="EMBL" id="MFC0632490.1"/>
    </source>
</evidence>
<keyword evidence="3 6" id="KW-0812">Transmembrane</keyword>
<dbReference type="Pfam" id="PF13520">
    <property type="entry name" value="AA_permease_2"/>
    <property type="match status" value="1"/>
</dbReference>
<feature type="transmembrane region" description="Helical" evidence="6">
    <location>
        <begin position="188"/>
        <end position="206"/>
    </location>
</feature>
<dbReference type="InterPro" id="IPR002293">
    <property type="entry name" value="AA/rel_permease1"/>
</dbReference>
<evidence type="ECO:0000313" key="8">
    <source>
        <dbReference type="Proteomes" id="UP001589906"/>
    </source>
</evidence>
<proteinExistence type="predicted"/>
<evidence type="ECO:0000256" key="3">
    <source>
        <dbReference type="ARBA" id="ARBA00022692"/>
    </source>
</evidence>
<evidence type="ECO:0000256" key="1">
    <source>
        <dbReference type="ARBA" id="ARBA00004141"/>
    </source>
</evidence>
<keyword evidence="8" id="KW-1185">Reference proteome</keyword>
<dbReference type="PANTHER" id="PTHR43243">
    <property type="entry name" value="INNER MEMBRANE TRANSPORTER YGJI-RELATED"/>
    <property type="match status" value="1"/>
</dbReference>
<dbReference type="PIRSF" id="PIRSF006060">
    <property type="entry name" value="AA_transporter"/>
    <property type="match status" value="1"/>
</dbReference>
<feature type="transmembrane region" description="Helical" evidence="6">
    <location>
        <begin position="292"/>
        <end position="316"/>
    </location>
</feature>
<keyword evidence="2" id="KW-0813">Transport</keyword>
<feature type="transmembrane region" description="Helical" evidence="6">
    <location>
        <begin position="38"/>
        <end position="56"/>
    </location>
</feature>
<comment type="subcellular location">
    <subcellularLocation>
        <location evidence="1">Membrane</location>
        <topology evidence="1">Multi-pass membrane protein</topology>
    </subcellularLocation>
</comment>
<dbReference type="PANTHER" id="PTHR43243:SF4">
    <property type="entry name" value="CATIONIC AMINO ACID TRANSPORTER 4"/>
    <property type="match status" value="1"/>
</dbReference>
<evidence type="ECO:0000256" key="6">
    <source>
        <dbReference type="SAM" id="Phobius"/>
    </source>
</evidence>
<sequence length="552" mass="57453">MSAEGLRPKGNRLFLRKSIAQIQKEAAKSELKRTLGPINLMSLGIGAIIGAGIFVLTGQVASANAGPAIMLSFVVAGIACALAGLCYAELASTMPVSGSAYTYAYGTLGEVFAWIMGWLLVLEYGVAASTVAVGWSGYVVSILSDFGISQQIFPTIQYAGGEGPQWATPLVQLVQEAGATSFPATGTFNLVAAIGIAAVCGLLVLGVSESANINNAIVVIKIVVLLTFIAVGITYVNPANWTPFIPENQGPGQFGVEGIFRGAAIIFFAYVGFEAVSTAAAEAKNPSKDVPIGILGALFVCTLIYMAVAAVMTGVVPYLELASPAPIAVAIDRMGLEWADTGIITPDGSPLNLISFLIKIGAITGLSSVMLVLCYGQTRVFYTMARDGLLPKAFAVVHPRFRTPWIGTIVLGILIAVAAAFLPISILGDLVSLGTATAFSIVCLSVIVLRVRHPEMPRPFRVPGGIPTAVAGIAACLFLAYNNLVPMFQHAAEDNPLPLMLLGGYAAIGAVLYAAYGFWHSKLAKGIDITDDSALATPGQALGGHVDNVKED</sequence>
<feature type="transmembrane region" description="Helical" evidence="6">
    <location>
        <begin position="258"/>
        <end position="280"/>
    </location>
</feature>
<name>A0ABV6QYN9_9CAUL</name>
<feature type="transmembrane region" description="Helical" evidence="6">
    <location>
        <begin position="356"/>
        <end position="376"/>
    </location>
</feature>
<dbReference type="Gene3D" id="1.20.1740.10">
    <property type="entry name" value="Amino acid/polyamine transporter I"/>
    <property type="match status" value="1"/>
</dbReference>
<comment type="caution">
    <text evidence="7">The sequence shown here is derived from an EMBL/GenBank/DDBJ whole genome shotgun (WGS) entry which is preliminary data.</text>
</comment>
<feature type="transmembrane region" description="Helical" evidence="6">
    <location>
        <begin position="501"/>
        <end position="519"/>
    </location>
</feature>
<feature type="transmembrane region" description="Helical" evidence="6">
    <location>
        <begin position="462"/>
        <end position="481"/>
    </location>
</feature>
<accession>A0ABV6QYN9</accession>
<feature type="transmembrane region" description="Helical" evidence="6">
    <location>
        <begin position="68"/>
        <end position="88"/>
    </location>
</feature>
<feature type="transmembrane region" description="Helical" evidence="6">
    <location>
        <begin position="405"/>
        <end position="424"/>
    </location>
</feature>
<feature type="transmembrane region" description="Helical" evidence="6">
    <location>
        <begin position="430"/>
        <end position="450"/>
    </location>
</feature>
<dbReference type="Proteomes" id="UP001589906">
    <property type="component" value="Unassembled WGS sequence"/>
</dbReference>
<dbReference type="EMBL" id="JBHLSW010000003">
    <property type="protein sequence ID" value="MFC0632490.1"/>
    <property type="molecule type" value="Genomic_DNA"/>
</dbReference>
<organism evidence="7 8">
    <name type="scientific">Brevundimonas balnearis</name>
    <dbReference type="NCBI Taxonomy" id="1572858"/>
    <lineage>
        <taxon>Bacteria</taxon>
        <taxon>Pseudomonadati</taxon>
        <taxon>Pseudomonadota</taxon>
        <taxon>Alphaproteobacteria</taxon>
        <taxon>Caulobacterales</taxon>
        <taxon>Caulobacteraceae</taxon>
        <taxon>Brevundimonas</taxon>
    </lineage>
</organism>
<evidence type="ECO:0000256" key="4">
    <source>
        <dbReference type="ARBA" id="ARBA00022989"/>
    </source>
</evidence>
<protein>
    <submittedName>
        <fullName evidence="7">Amino acid permease</fullName>
    </submittedName>
</protein>
<dbReference type="RefSeq" id="WP_376833484.1">
    <property type="nucleotide sequence ID" value="NZ_JBHLSW010000003.1"/>
</dbReference>
<keyword evidence="4 6" id="KW-1133">Transmembrane helix</keyword>
<reference evidence="7 8" key="1">
    <citation type="submission" date="2024-09" db="EMBL/GenBank/DDBJ databases">
        <authorList>
            <person name="Sun Q."/>
            <person name="Mori K."/>
        </authorList>
    </citation>
    <scope>NUCLEOTIDE SEQUENCE [LARGE SCALE GENOMIC DNA]</scope>
    <source>
        <strain evidence="7 8">NCAIM B.02621</strain>
    </source>
</reference>
<evidence type="ECO:0000256" key="5">
    <source>
        <dbReference type="ARBA" id="ARBA00023136"/>
    </source>
</evidence>
<gene>
    <name evidence="7" type="ORF">ACFFGE_01170</name>
</gene>
<evidence type="ECO:0000256" key="2">
    <source>
        <dbReference type="ARBA" id="ARBA00022448"/>
    </source>
</evidence>
<feature type="transmembrane region" description="Helical" evidence="6">
    <location>
        <begin position="218"/>
        <end position="238"/>
    </location>
</feature>
<keyword evidence="5 6" id="KW-0472">Membrane</keyword>